<evidence type="ECO:0000313" key="4">
    <source>
        <dbReference type="Proteomes" id="UP000256429"/>
    </source>
</evidence>
<sequence length="158" mass="18342">MKKLIGLTAIVILFSLTISAQGQNQRQGKRADFTPDQMATLQTKKMALHLDLNENQQKAIYNLNKKNAEEREVLRAEFQKNKEQGTPLTSDERFARENIRLGRQLAHKNELKKILTDEQFEKWEATNNFNKKRGNKKIGDRQGIKKGDASRKQYKNRS</sequence>
<feature type="signal peptide" evidence="2">
    <location>
        <begin position="1"/>
        <end position="20"/>
    </location>
</feature>
<organism evidence="3 4">
    <name type="scientific">Lutibacter oceani</name>
    <dbReference type="NCBI Taxonomy" id="1853311"/>
    <lineage>
        <taxon>Bacteria</taxon>
        <taxon>Pseudomonadati</taxon>
        <taxon>Bacteroidota</taxon>
        <taxon>Flavobacteriia</taxon>
        <taxon>Flavobacteriales</taxon>
        <taxon>Flavobacteriaceae</taxon>
        <taxon>Lutibacter</taxon>
    </lineage>
</organism>
<evidence type="ECO:0008006" key="5">
    <source>
        <dbReference type="Google" id="ProtNLM"/>
    </source>
</evidence>
<feature type="chain" id="PRO_5017791449" description="DUF4890 domain-containing protein" evidence="2">
    <location>
        <begin position="21"/>
        <end position="158"/>
    </location>
</feature>
<protein>
    <recommendedName>
        <fullName evidence="5">DUF4890 domain-containing protein</fullName>
    </recommendedName>
</protein>
<dbReference type="Proteomes" id="UP000256429">
    <property type="component" value="Unassembled WGS sequence"/>
</dbReference>
<dbReference type="EMBL" id="QTTQ01000011">
    <property type="protein sequence ID" value="REE80362.1"/>
    <property type="molecule type" value="Genomic_DNA"/>
</dbReference>
<evidence type="ECO:0000313" key="3">
    <source>
        <dbReference type="EMBL" id="REE80362.1"/>
    </source>
</evidence>
<feature type="region of interest" description="Disordered" evidence="1">
    <location>
        <begin position="126"/>
        <end position="158"/>
    </location>
</feature>
<gene>
    <name evidence="3" type="ORF">BX611_2004</name>
</gene>
<dbReference type="OrthoDB" id="956918at2"/>
<dbReference type="RefSeq" id="WP_115880739.1">
    <property type="nucleotide sequence ID" value="NZ_QTTQ01000011.1"/>
</dbReference>
<proteinExistence type="predicted"/>
<reference evidence="3 4" key="1">
    <citation type="submission" date="2018-08" db="EMBL/GenBank/DDBJ databases">
        <title>Genomic Encyclopedia of Type Strains, Phase III (KMG-III): the genomes of soil and plant-associated and newly described type strains.</title>
        <authorList>
            <person name="Whitman W."/>
        </authorList>
    </citation>
    <scope>NUCLEOTIDE SEQUENCE [LARGE SCALE GENOMIC DNA]</scope>
    <source>
        <strain evidence="3 4">325-5</strain>
    </source>
</reference>
<name>A0A3D9RUJ6_9FLAO</name>
<keyword evidence="2" id="KW-0732">Signal</keyword>
<feature type="compositionally biased region" description="Basic and acidic residues" evidence="1">
    <location>
        <begin position="137"/>
        <end position="151"/>
    </location>
</feature>
<accession>A0A3D9RUJ6</accession>
<evidence type="ECO:0000256" key="1">
    <source>
        <dbReference type="SAM" id="MobiDB-lite"/>
    </source>
</evidence>
<evidence type="ECO:0000256" key="2">
    <source>
        <dbReference type="SAM" id="SignalP"/>
    </source>
</evidence>
<comment type="caution">
    <text evidence="3">The sequence shown here is derived from an EMBL/GenBank/DDBJ whole genome shotgun (WGS) entry which is preliminary data.</text>
</comment>
<dbReference type="AlphaFoldDB" id="A0A3D9RUJ6"/>
<keyword evidence="4" id="KW-1185">Reference proteome</keyword>